<name>A0A0F9X8G7_9ZZZZ</name>
<dbReference type="InterPro" id="IPR009057">
    <property type="entry name" value="Homeodomain-like_sf"/>
</dbReference>
<evidence type="ECO:0000256" key="7">
    <source>
        <dbReference type="ARBA" id="ARBA00023125"/>
    </source>
</evidence>
<comment type="caution">
    <text evidence="12">The sequence shown here is derived from an EMBL/GenBank/DDBJ whole genome shotgun (WGS) entry which is preliminary data.</text>
</comment>
<dbReference type="InterPro" id="IPR027417">
    <property type="entry name" value="P-loop_NTPase"/>
</dbReference>
<sequence>MSKTILIVEDEAMLRESLAELLTEEGYQIVQAGNGRQAYDLALVQPVDLVLTDVRMPEMDGITLLGRLQQLMPETPVILLTAFGTVEDAVSAMRAGARDYLLKPVQFDDVLLKVQRALEHEQIVRTSRVMTEQLSADSVFHNLVGRAQSMLTLFEMVRKLSAVKSNVLVTGESGTGKELLARAIHYNGPARDKPFVAINCGAIPDNLAESELFGHRRGAFTSADRDRTGYFEVADGGTLFLDEISTFPMTVQSSLLRALETKVIIPVGDTRPRTVDVRIIAASNCKLEEMVSAGEFREDLLYRLKVVTLELPPLRRRKEDIPLLVQHFLDKYSREMNKHVSGISNAAMRALLNHSWPGNIRELENVIERAVIFVEDDQLNVEHLPFEAEDTGDETGEALKDALRQFERQHIIYSLRRHKYDKAETAKHLKIGVSSLYRKLDEMNIPKDPPEGSEAGPAES</sequence>
<gene>
    <name evidence="12" type="ORF">LCGC14_0254240</name>
</gene>
<keyword evidence="4" id="KW-0547">Nucleotide-binding</keyword>
<evidence type="ECO:0000256" key="2">
    <source>
        <dbReference type="ARBA" id="ARBA00022490"/>
    </source>
</evidence>
<keyword evidence="8" id="KW-0010">Activator</keyword>
<evidence type="ECO:0000256" key="4">
    <source>
        <dbReference type="ARBA" id="ARBA00022741"/>
    </source>
</evidence>
<dbReference type="PROSITE" id="PS50110">
    <property type="entry name" value="RESPONSE_REGULATORY"/>
    <property type="match status" value="1"/>
</dbReference>
<evidence type="ECO:0000256" key="5">
    <source>
        <dbReference type="ARBA" id="ARBA00022840"/>
    </source>
</evidence>
<dbReference type="SUPFAM" id="SSF46689">
    <property type="entry name" value="Homeodomain-like"/>
    <property type="match status" value="1"/>
</dbReference>
<proteinExistence type="predicted"/>
<dbReference type="InterPro" id="IPR058031">
    <property type="entry name" value="AAA_lid_NorR"/>
</dbReference>
<evidence type="ECO:0000313" key="12">
    <source>
        <dbReference type="EMBL" id="KKN87893.1"/>
    </source>
</evidence>
<evidence type="ECO:0000259" key="10">
    <source>
        <dbReference type="PROSITE" id="PS50045"/>
    </source>
</evidence>
<dbReference type="Gene3D" id="1.10.8.60">
    <property type="match status" value="1"/>
</dbReference>
<dbReference type="FunFam" id="3.40.50.2300:FF:000018">
    <property type="entry name" value="DNA-binding transcriptional regulator NtrC"/>
    <property type="match status" value="1"/>
</dbReference>
<evidence type="ECO:0000256" key="1">
    <source>
        <dbReference type="ARBA" id="ARBA00004496"/>
    </source>
</evidence>
<dbReference type="CDD" id="cd00009">
    <property type="entry name" value="AAA"/>
    <property type="match status" value="1"/>
</dbReference>
<dbReference type="Gene3D" id="3.40.50.2300">
    <property type="match status" value="1"/>
</dbReference>
<keyword evidence="9" id="KW-0804">Transcription</keyword>
<keyword evidence="7" id="KW-0238">DNA-binding</keyword>
<dbReference type="PANTHER" id="PTHR32071">
    <property type="entry name" value="TRANSCRIPTIONAL REGULATORY PROTEIN"/>
    <property type="match status" value="1"/>
</dbReference>
<dbReference type="GO" id="GO:0043565">
    <property type="term" value="F:sequence-specific DNA binding"/>
    <property type="evidence" value="ECO:0007669"/>
    <property type="project" value="InterPro"/>
</dbReference>
<dbReference type="InterPro" id="IPR001789">
    <property type="entry name" value="Sig_transdc_resp-reg_receiver"/>
</dbReference>
<dbReference type="InterPro" id="IPR011006">
    <property type="entry name" value="CheY-like_superfamily"/>
</dbReference>
<dbReference type="Pfam" id="PF00072">
    <property type="entry name" value="Response_reg"/>
    <property type="match status" value="1"/>
</dbReference>
<dbReference type="GO" id="GO:0005737">
    <property type="term" value="C:cytoplasm"/>
    <property type="evidence" value="ECO:0007669"/>
    <property type="project" value="UniProtKB-SubCell"/>
</dbReference>
<dbReference type="PROSITE" id="PS00676">
    <property type="entry name" value="SIGMA54_INTERACT_2"/>
    <property type="match status" value="1"/>
</dbReference>
<keyword evidence="5" id="KW-0067">ATP-binding</keyword>
<dbReference type="PROSITE" id="PS50045">
    <property type="entry name" value="SIGMA54_INTERACT_4"/>
    <property type="match status" value="1"/>
</dbReference>
<comment type="subcellular location">
    <subcellularLocation>
        <location evidence="1">Cytoplasm</location>
    </subcellularLocation>
</comment>
<evidence type="ECO:0000256" key="8">
    <source>
        <dbReference type="ARBA" id="ARBA00023159"/>
    </source>
</evidence>
<dbReference type="GO" id="GO:0005524">
    <property type="term" value="F:ATP binding"/>
    <property type="evidence" value="ECO:0007669"/>
    <property type="project" value="UniProtKB-KW"/>
</dbReference>
<evidence type="ECO:0000259" key="11">
    <source>
        <dbReference type="PROSITE" id="PS50110"/>
    </source>
</evidence>
<dbReference type="Pfam" id="PF25601">
    <property type="entry name" value="AAA_lid_14"/>
    <property type="match status" value="1"/>
</dbReference>
<keyword evidence="2" id="KW-0963">Cytoplasm</keyword>
<dbReference type="AlphaFoldDB" id="A0A0F9X8G7"/>
<dbReference type="Pfam" id="PF00158">
    <property type="entry name" value="Sigma54_activat"/>
    <property type="match status" value="1"/>
</dbReference>
<keyword evidence="6" id="KW-0805">Transcription regulation</keyword>
<dbReference type="GO" id="GO:0000160">
    <property type="term" value="P:phosphorelay signal transduction system"/>
    <property type="evidence" value="ECO:0007669"/>
    <property type="project" value="InterPro"/>
</dbReference>
<organism evidence="12">
    <name type="scientific">marine sediment metagenome</name>
    <dbReference type="NCBI Taxonomy" id="412755"/>
    <lineage>
        <taxon>unclassified sequences</taxon>
        <taxon>metagenomes</taxon>
        <taxon>ecological metagenomes</taxon>
    </lineage>
</organism>
<dbReference type="InterPro" id="IPR002197">
    <property type="entry name" value="HTH_Fis"/>
</dbReference>
<dbReference type="InterPro" id="IPR003593">
    <property type="entry name" value="AAA+_ATPase"/>
</dbReference>
<evidence type="ECO:0000256" key="3">
    <source>
        <dbReference type="ARBA" id="ARBA00022553"/>
    </source>
</evidence>
<dbReference type="SMART" id="SM00448">
    <property type="entry name" value="REC"/>
    <property type="match status" value="1"/>
</dbReference>
<dbReference type="PROSITE" id="PS00675">
    <property type="entry name" value="SIGMA54_INTERACT_1"/>
    <property type="match status" value="1"/>
</dbReference>
<dbReference type="SMART" id="SM00382">
    <property type="entry name" value="AAA"/>
    <property type="match status" value="1"/>
</dbReference>
<evidence type="ECO:0008006" key="13">
    <source>
        <dbReference type="Google" id="ProtNLM"/>
    </source>
</evidence>
<dbReference type="SUPFAM" id="SSF52540">
    <property type="entry name" value="P-loop containing nucleoside triphosphate hydrolases"/>
    <property type="match status" value="1"/>
</dbReference>
<dbReference type="InterPro" id="IPR025662">
    <property type="entry name" value="Sigma_54_int_dom_ATP-bd_1"/>
</dbReference>
<dbReference type="InterPro" id="IPR025943">
    <property type="entry name" value="Sigma_54_int_dom_ATP-bd_2"/>
</dbReference>
<accession>A0A0F9X8G7</accession>
<dbReference type="Gene3D" id="1.10.10.60">
    <property type="entry name" value="Homeodomain-like"/>
    <property type="match status" value="1"/>
</dbReference>
<dbReference type="InterPro" id="IPR002078">
    <property type="entry name" value="Sigma_54_int"/>
</dbReference>
<evidence type="ECO:0000256" key="6">
    <source>
        <dbReference type="ARBA" id="ARBA00023015"/>
    </source>
</evidence>
<feature type="domain" description="Sigma-54 factor interaction" evidence="10">
    <location>
        <begin position="143"/>
        <end position="372"/>
    </location>
</feature>
<evidence type="ECO:0000256" key="9">
    <source>
        <dbReference type="ARBA" id="ARBA00023163"/>
    </source>
</evidence>
<protein>
    <recommendedName>
        <fullName evidence="13">Sigma-54-dependent Fis family transcriptional regulator</fullName>
    </recommendedName>
</protein>
<dbReference type="Gene3D" id="3.40.50.300">
    <property type="entry name" value="P-loop containing nucleotide triphosphate hydrolases"/>
    <property type="match status" value="1"/>
</dbReference>
<dbReference type="Pfam" id="PF02954">
    <property type="entry name" value="HTH_8"/>
    <property type="match status" value="1"/>
</dbReference>
<keyword evidence="3" id="KW-0597">Phosphoprotein</keyword>
<dbReference type="GO" id="GO:0006355">
    <property type="term" value="P:regulation of DNA-templated transcription"/>
    <property type="evidence" value="ECO:0007669"/>
    <property type="project" value="InterPro"/>
</dbReference>
<reference evidence="12" key="1">
    <citation type="journal article" date="2015" name="Nature">
        <title>Complex archaea that bridge the gap between prokaryotes and eukaryotes.</title>
        <authorList>
            <person name="Spang A."/>
            <person name="Saw J.H."/>
            <person name="Jorgensen S.L."/>
            <person name="Zaremba-Niedzwiedzka K."/>
            <person name="Martijn J."/>
            <person name="Lind A.E."/>
            <person name="van Eijk R."/>
            <person name="Schleper C."/>
            <person name="Guy L."/>
            <person name="Ettema T.J."/>
        </authorList>
    </citation>
    <scope>NUCLEOTIDE SEQUENCE</scope>
</reference>
<dbReference type="InterPro" id="IPR025944">
    <property type="entry name" value="Sigma_54_int_dom_CS"/>
</dbReference>
<dbReference type="FunFam" id="1.10.8.60:FF:000014">
    <property type="entry name" value="DNA-binding transcriptional regulator NtrC"/>
    <property type="match status" value="1"/>
</dbReference>
<dbReference type="FunFam" id="3.40.50.300:FF:000006">
    <property type="entry name" value="DNA-binding transcriptional regulator NtrC"/>
    <property type="match status" value="1"/>
</dbReference>
<feature type="domain" description="Response regulatory" evidence="11">
    <location>
        <begin position="4"/>
        <end position="118"/>
    </location>
</feature>
<dbReference type="EMBL" id="LAZR01000133">
    <property type="protein sequence ID" value="KKN87893.1"/>
    <property type="molecule type" value="Genomic_DNA"/>
</dbReference>
<dbReference type="SUPFAM" id="SSF52172">
    <property type="entry name" value="CheY-like"/>
    <property type="match status" value="1"/>
</dbReference>
<dbReference type="PROSITE" id="PS00688">
    <property type="entry name" value="SIGMA54_INTERACT_3"/>
    <property type="match status" value="1"/>
</dbReference>